<feature type="transmembrane region" description="Helical" evidence="2">
    <location>
        <begin position="582"/>
        <end position="602"/>
    </location>
</feature>
<keyword evidence="2" id="KW-0472">Membrane</keyword>
<feature type="transmembrane region" description="Helical" evidence="2">
    <location>
        <begin position="80"/>
        <end position="102"/>
    </location>
</feature>
<protein>
    <submittedName>
        <fullName evidence="3">Uncharacterized protein</fullName>
    </submittedName>
</protein>
<keyword evidence="2" id="KW-1133">Transmembrane helix</keyword>
<gene>
    <name evidence="3" type="ORF">B0J11DRAFT_62108</name>
</gene>
<name>A0A9P9IID0_9PLEO</name>
<dbReference type="EMBL" id="JAGMWT010000010">
    <property type="protein sequence ID" value="KAH7121262.1"/>
    <property type="molecule type" value="Genomic_DNA"/>
</dbReference>
<reference evidence="3" key="1">
    <citation type="journal article" date="2021" name="Nat. Commun.">
        <title>Genetic determinants of endophytism in the Arabidopsis root mycobiome.</title>
        <authorList>
            <person name="Mesny F."/>
            <person name="Miyauchi S."/>
            <person name="Thiergart T."/>
            <person name="Pickel B."/>
            <person name="Atanasova L."/>
            <person name="Karlsson M."/>
            <person name="Huettel B."/>
            <person name="Barry K.W."/>
            <person name="Haridas S."/>
            <person name="Chen C."/>
            <person name="Bauer D."/>
            <person name="Andreopoulos W."/>
            <person name="Pangilinan J."/>
            <person name="LaButti K."/>
            <person name="Riley R."/>
            <person name="Lipzen A."/>
            <person name="Clum A."/>
            <person name="Drula E."/>
            <person name="Henrissat B."/>
            <person name="Kohler A."/>
            <person name="Grigoriev I.V."/>
            <person name="Martin F.M."/>
            <person name="Hacquard S."/>
        </authorList>
    </citation>
    <scope>NUCLEOTIDE SEQUENCE</scope>
    <source>
        <strain evidence="3">MPI-CAGE-CH-0243</strain>
    </source>
</reference>
<proteinExistence type="predicted"/>
<feature type="region of interest" description="Disordered" evidence="1">
    <location>
        <begin position="32"/>
        <end position="53"/>
    </location>
</feature>
<dbReference type="PANTHER" id="PTHR35394:SF5">
    <property type="entry name" value="DUF3176 DOMAIN-CONTAINING PROTEIN"/>
    <property type="match status" value="1"/>
</dbReference>
<comment type="caution">
    <text evidence="3">The sequence shown here is derived from an EMBL/GenBank/DDBJ whole genome shotgun (WGS) entry which is preliminary data.</text>
</comment>
<evidence type="ECO:0000313" key="3">
    <source>
        <dbReference type="EMBL" id="KAH7121262.1"/>
    </source>
</evidence>
<accession>A0A9P9IID0</accession>
<dbReference type="Pfam" id="PF11374">
    <property type="entry name" value="DUF3176"/>
    <property type="match status" value="1"/>
</dbReference>
<organism evidence="3 4">
    <name type="scientific">Dendryphion nanum</name>
    <dbReference type="NCBI Taxonomy" id="256645"/>
    <lineage>
        <taxon>Eukaryota</taxon>
        <taxon>Fungi</taxon>
        <taxon>Dikarya</taxon>
        <taxon>Ascomycota</taxon>
        <taxon>Pezizomycotina</taxon>
        <taxon>Dothideomycetes</taxon>
        <taxon>Pleosporomycetidae</taxon>
        <taxon>Pleosporales</taxon>
        <taxon>Torulaceae</taxon>
        <taxon>Dendryphion</taxon>
    </lineage>
</organism>
<keyword evidence="2" id="KW-0812">Transmembrane</keyword>
<feature type="compositionally biased region" description="Polar residues" evidence="1">
    <location>
        <begin position="39"/>
        <end position="51"/>
    </location>
</feature>
<evidence type="ECO:0000256" key="1">
    <source>
        <dbReference type="SAM" id="MobiDB-lite"/>
    </source>
</evidence>
<evidence type="ECO:0000313" key="4">
    <source>
        <dbReference type="Proteomes" id="UP000700596"/>
    </source>
</evidence>
<dbReference type="InterPro" id="IPR021514">
    <property type="entry name" value="DUF3176"/>
</dbReference>
<dbReference type="Proteomes" id="UP000700596">
    <property type="component" value="Unassembled WGS sequence"/>
</dbReference>
<dbReference type="OrthoDB" id="5376804at2759"/>
<dbReference type="PANTHER" id="PTHR35394">
    <property type="entry name" value="DUF3176 DOMAIN-CONTAINING PROTEIN"/>
    <property type="match status" value="1"/>
</dbReference>
<evidence type="ECO:0000256" key="2">
    <source>
        <dbReference type="SAM" id="Phobius"/>
    </source>
</evidence>
<sequence>MEPRPARMPTEFSLRGDKKLKRVQTTVSDFGRHNVMPHSKQTSAQHQSSAKSHPKFMNKLARTFTEPTKNILRREFHWNWSWEICGALLSIVCTTLMASIFFSMNERPLSHWKLPIQPNSLIAVFSTVAKSALLVPVTECISQLKWIYFEKRHPLSHMQVFDDASRGPWGSLVLLQKVKLNLGTLGAVITILALTLEPFTQQVLDFPLRNSEVKNATGFVGGASSWSDTALESNIKSSVQLAFNYGIISQTAGKPSVDPVYGCDTPDCRFGDFLSLAVCTTCESSEISEDDEISCQFSASTSATAPRVSNTTYQLKTSNRTELQAAAKVHNFVKQETNCTFTKTGFPPMSLYIESNLRNVNNQTEIKVTSRSWHFGVSLTSDGEIPFTKTTGGRVSEKFQICRGWDYHREMNDTDTIERFSCFSMRPDYTNVKSTADFMRNTHIRGNVSWCSLKLCAREFKQVKLQNGQVIVNETRNIPLSQDSVNGSDVIAIGENPNKKFAIGKESRRRLSFLIRNATMAETTAMQDIFAPYLADHTWPDLYHCIADVYTSIFRSYHNVNLVKIRGKAYSPQTFVKVRWEWFVMPLVIVFLSLSFMVFTILQSHRRDHLFKSSILAALFHGLDGWKKSDLWTTRHGERERARALQHRANVMSATLTRDRDGFFKFMKQD</sequence>
<dbReference type="AlphaFoldDB" id="A0A9P9IID0"/>
<keyword evidence="4" id="KW-1185">Reference proteome</keyword>